<dbReference type="InterPro" id="IPR031630">
    <property type="entry name" value="CCDC117"/>
</dbReference>
<keyword evidence="3" id="KW-1185">Reference proteome</keyword>
<dbReference type="AlphaFoldDB" id="A0AA88L6V6"/>
<dbReference type="EMBL" id="JAVRJZ010000013">
    <property type="protein sequence ID" value="KAK2714853.1"/>
    <property type="molecule type" value="Genomic_DNA"/>
</dbReference>
<evidence type="ECO:0000313" key="3">
    <source>
        <dbReference type="Proteomes" id="UP001187531"/>
    </source>
</evidence>
<proteinExistence type="predicted"/>
<sequence>MNSWWMSEYPSYPLPHASTSTQNPFNINLGGRAFGTQWSVTPPSQMPWSSQPVQRFTGSNPDMMYDMMDDDMFPSGKPAKRRIQNYSLGPKQKQLITEEKVAETLGSLSLEDQDEVYLPGSSIDVSPKLVLSEELKRFQEQEEEIVPKSILRSQERPNNALVLWKPPGGDVINLIRASNLQIQNDEELSEIDNNNSMLPDLNQSRPRHGRHWEEGDEMVD</sequence>
<dbReference type="EMBL" id="JAVRJZ010000013">
    <property type="protein sequence ID" value="KAK2714851.1"/>
    <property type="molecule type" value="Genomic_DNA"/>
</dbReference>
<name>A0AA88L6V6_ARTSF</name>
<organism evidence="2 3">
    <name type="scientific">Artemia franciscana</name>
    <name type="common">Brine shrimp</name>
    <name type="synonym">Artemia sanfranciscana</name>
    <dbReference type="NCBI Taxonomy" id="6661"/>
    <lineage>
        <taxon>Eukaryota</taxon>
        <taxon>Metazoa</taxon>
        <taxon>Ecdysozoa</taxon>
        <taxon>Arthropoda</taxon>
        <taxon>Crustacea</taxon>
        <taxon>Branchiopoda</taxon>
        <taxon>Anostraca</taxon>
        <taxon>Artemiidae</taxon>
        <taxon>Artemia</taxon>
    </lineage>
</organism>
<evidence type="ECO:0000313" key="2">
    <source>
        <dbReference type="EMBL" id="KAK2714851.1"/>
    </source>
</evidence>
<reference evidence="2" key="1">
    <citation type="submission" date="2023-07" db="EMBL/GenBank/DDBJ databases">
        <title>Chromosome-level genome assembly of Artemia franciscana.</title>
        <authorList>
            <person name="Jo E."/>
        </authorList>
    </citation>
    <scope>NUCLEOTIDE SEQUENCE</scope>
    <source>
        <tissue evidence="2">Whole body</tissue>
    </source>
</reference>
<dbReference type="Pfam" id="PF15810">
    <property type="entry name" value="CCDC117"/>
    <property type="match status" value="1"/>
</dbReference>
<feature type="compositionally biased region" description="Polar residues" evidence="1">
    <location>
        <begin position="191"/>
        <end position="204"/>
    </location>
</feature>
<dbReference type="EMBL" id="JAVRJZ010000013">
    <property type="protein sequence ID" value="KAK2714852.1"/>
    <property type="molecule type" value="Genomic_DNA"/>
</dbReference>
<dbReference type="EMBL" id="JAVRJZ010000013">
    <property type="protein sequence ID" value="KAK2714850.1"/>
    <property type="molecule type" value="Genomic_DNA"/>
</dbReference>
<dbReference type="Proteomes" id="UP001187531">
    <property type="component" value="Unassembled WGS sequence"/>
</dbReference>
<evidence type="ECO:0000256" key="1">
    <source>
        <dbReference type="SAM" id="MobiDB-lite"/>
    </source>
</evidence>
<feature type="region of interest" description="Disordered" evidence="1">
    <location>
        <begin position="191"/>
        <end position="220"/>
    </location>
</feature>
<gene>
    <name evidence="2" type="ORF">QYM36_009153</name>
</gene>
<comment type="caution">
    <text evidence="2">The sequence shown here is derived from an EMBL/GenBank/DDBJ whole genome shotgun (WGS) entry which is preliminary data.</text>
</comment>
<accession>A0AA88L6V6</accession>
<protein>
    <submittedName>
        <fullName evidence="2">Uncharacterized protein</fullName>
    </submittedName>
</protein>